<gene>
    <name evidence="1" type="ORF">DZ858_14345</name>
</gene>
<name>A0A3E1Q8C2_9FLAO</name>
<evidence type="ECO:0000313" key="2">
    <source>
        <dbReference type="Proteomes" id="UP000261082"/>
    </source>
</evidence>
<sequence length="315" mass="36807">MNKTSKNTLYKAILIISITFFSHSCKDSEHNLIPNSNAEDTDTVANNRQLPEQFKAYWYAGKAELTSYKLMQERYGEIREGTAVTVFVTEDFLPGPQVKADVQSEENVSVLKLNKTKKFTTGIYPYSIMTSTFNPIQKQQHALKISNSVQEWCGQVYMQLNNRERFNITSHSYFEGEADQELTIDKTWLEDELWNLVRINPEELPIGDMQVIPSFEFSRMRHKEVKAYRAHANIKQGEALSVYSLHYPKLERELILYFNSSFPYEIEKWEETNGIHPSDSTRLKTTAHKIKRIRNDYWNLKQNKDARLRDTLGLK</sequence>
<comment type="caution">
    <text evidence="1">The sequence shown here is derived from an EMBL/GenBank/DDBJ whole genome shotgun (WGS) entry which is preliminary data.</text>
</comment>
<dbReference type="EMBL" id="QVID01000002">
    <property type="protein sequence ID" value="RFN58397.1"/>
    <property type="molecule type" value="Genomic_DNA"/>
</dbReference>
<proteinExistence type="predicted"/>
<protein>
    <submittedName>
        <fullName evidence="1">Septum formation inhibitor Maf</fullName>
    </submittedName>
</protein>
<accession>A0A3E1Q8C2</accession>
<keyword evidence="2" id="KW-1185">Reference proteome</keyword>
<evidence type="ECO:0000313" key="1">
    <source>
        <dbReference type="EMBL" id="RFN58397.1"/>
    </source>
</evidence>
<organism evidence="1 2">
    <name type="scientific">Marixanthomonas ophiurae</name>
    <dbReference type="NCBI Taxonomy" id="387659"/>
    <lineage>
        <taxon>Bacteria</taxon>
        <taxon>Pseudomonadati</taxon>
        <taxon>Bacteroidota</taxon>
        <taxon>Flavobacteriia</taxon>
        <taxon>Flavobacteriales</taxon>
        <taxon>Flavobacteriaceae</taxon>
        <taxon>Marixanthomonas</taxon>
    </lineage>
</organism>
<dbReference type="AlphaFoldDB" id="A0A3E1Q8C2"/>
<dbReference type="RefSeq" id="WP_117160344.1">
    <property type="nucleotide sequence ID" value="NZ_QVID01000002.1"/>
</dbReference>
<dbReference type="Proteomes" id="UP000261082">
    <property type="component" value="Unassembled WGS sequence"/>
</dbReference>
<dbReference type="OrthoDB" id="5496093at2"/>
<reference evidence="1 2" key="1">
    <citation type="journal article" date="2007" name="Int. J. Syst. Evol. Microbiol.">
        <title>Marixanthomonas ophiurae gen. nov., sp. nov., a marine bacterium of the family Flavobacteriaceae isolated from a deep-sea brittle star.</title>
        <authorList>
            <person name="Romanenko L.A."/>
            <person name="Uchino M."/>
            <person name="Frolova G.M."/>
            <person name="Mikhailov V.V."/>
        </authorList>
    </citation>
    <scope>NUCLEOTIDE SEQUENCE [LARGE SCALE GENOMIC DNA]</scope>
    <source>
        <strain evidence="1 2">KMM 3046</strain>
    </source>
</reference>